<comment type="caution">
    <text evidence="4">The sequence shown here is derived from an EMBL/GenBank/DDBJ whole genome shotgun (WGS) entry which is preliminary data.</text>
</comment>
<feature type="active site" evidence="1">
    <location>
        <position position="234"/>
    </location>
</feature>
<evidence type="ECO:0000256" key="1">
    <source>
        <dbReference type="PIRSR" id="PIRSR640198-1"/>
    </source>
</evidence>
<sequence length="505" mass="57810">MFSIATMLSECWYKQAFMLWRPIEDLPLNWQSLASSELPPLVTVWNEQADRLRQSGEFQTFSEKLRREIAIETGIIERLYTIDRGITRLLIEQGINEALIPHGATDRPVKQVVSLIKDQEAAIEGLFDFVGGQRTLSTSYIKQLHQLLTQSQDSTEALYPITDKIFRVSLIKGDWKRQPNNPLRPDGSVHEYCPPEQVASEMDVLIALHHQHRDQKVPPEIEAAWLHHRFTQIHPFQDGNGRVARCLASLVFIQASWFPLILTRDDRADYITALEEADQGNLSSLINLFAKSQKQAFLRSLGLSEQVLSEARRTQVIISSIAEKLKQNQSASIQERCKKAERFASKLFDIASNRLQDVADEIKISVQNFVDDAQVFAISAPAGDPRSYYHRYQVVEAAKQLGYFANLRNYHTWIQLVINVEASTAVLISFHVLGHEYRGLLVCTACAYHRDNSEEGERSISDIQSLTDSPFQFSYADEEENLLERFKQWLEDVILTGLEYWNKSI</sequence>
<keyword evidence="2" id="KW-0547">Nucleotide-binding</keyword>
<accession>A0AAE4FQG6</accession>
<dbReference type="Proteomes" id="UP001268256">
    <property type="component" value="Unassembled WGS sequence"/>
</dbReference>
<dbReference type="PROSITE" id="PS51459">
    <property type="entry name" value="FIDO"/>
    <property type="match status" value="1"/>
</dbReference>
<keyword evidence="5" id="KW-1185">Reference proteome</keyword>
<evidence type="ECO:0000313" key="5">
    <source>
        <dbReference type="Proteomes" id="UP001268256"/>
    </source>
</evidence>
<gene>
    <name evidence="4" type="ORF">RIF25_05640</name>
</gene>
<name>A0AAE4FQG6_9CYAN</name>
<dbReference type="SUPFAM" id="SSF140931">
    <property type="entry name" value="Fic-like"/>
    <property type="match status" value="1"/>
</dbReference>
<evidence type="ECO:0000259" key="3">
    <source>
        <dbReference type="PROSITE" id="PS51459"/>
    </source>
</evidence>
<feature type="domain" description="Fido" evidence="3">
    <location>
        <begin position="136"/>
        <end position="291"/>
    </location>
</feature>
<proteinExistence type="predicted"/>
<dbReference type="GO" id="GO:0005524">
    <property type="term" value="F:ATP binding"/>
    <property type="evidence" value="ECO:0007669"/>
    <property type="project" value="UniProtKB-KW"/>
</dbReference>
<feature type="binding site" evidence="2">
    <location>
        <begin position="238"/>
        <end position="245"/>
    </location>
    <ligand>
        <name>ATP</name>
        <dbReference type="ChEBI" id="CHEBI:30616"/>
    </ligand>
</feature>
<dbReference type="InterPro" id="IPR003812">
    <property type="entry name" value="Fido"/>
</dbReference>
<protein>
    <submittedName>
        <fullName evidence="4">Fic family protein</fullName>
    </submittedName>
</protein>
<dbReference type="Gene3D" id="1.10.3290.10">
    <property type="entry name" value="Fido-like domain"/>
    <property type="match status" value="1"/>
</dbReference>
<dbReference type="PANTHER" id="PTHR13504">
    <property type="entry name" value="FIDO DOMAIN-CONTAINING PROTEIN DDB_G0283145"/>
    <property type="match status" value="1"/>
</dbReference>
<dbReference type="PANTHER" id="PTHR13504:SF38">
    <property type="entry name" value="FIDO DOMAIN-CONTAINING PROTEIN"/>
    <property type="match status" value="1"/>
</dbReference>
<evidence type="ECO:0000256" key="2">
    <source>
        <dbReference type="PIRSR" id="PIRSR640198-2"/>
    </source>
</evidence>
<evidence type="ECO:0000313" key="4">
    <source>
        <dbReference type="EMBL" id="MDS3860285.1"/>
    </source>
</evidence>
<dbReference type="InterPro" id="IPR036597">
    <property type="entry name" value="Fido-like_dom_sf"/>
</dbReference>
<dbReference type="AlphaFoldDB" id="A0AAE4FQG6"/>
<dbReference type="EMBL" id="JAVMIP010000003">
    <property type="protein sequence ID" value="MDS3860285.1"/>
    <property type="molecule type" value="Genomic_DNA"/>
</dbReference>
<dbReference type="InterPro" id="IPR040198">
    <property type="entry name" value="Fido_containing"/>
</dbReference>
<dbReference type="Pfam" id="PF02661">
    <property type="entry name" value="Fic"/>
    <property type="match status" value="1"/>
</dbReference>
<organism evidence="4 5">
    <name type="scientific">Pseudocalidococcus azoricus BACA0444</name>
    <dbReference type="NCBI Taxonomy" id="2918990"/>
    <lineage>
        <taxon>Bacteria</taxon>
        <taxon>Bacillati</taxon>
        <taxon>Cyanobacteriota</taxon>
        <taxon>Cyanophyceae</taxon>
        <taxon>Acaryochloridales</taxon>
        <taxon>Thermosynechococcaceae</taxon>
        <taxon>Pseudocalidococcus</taxon>
        <taxon>Pseudocalidococcus azoricus</taxon>
    </lineage>
</organism>
<reference evidence="5" key="1">
    <citation type="submission" date="2023-07" db="EMBL/GenBank/DDBJ databases">
        <authorList>
            <person name="Luz R."/>
            <person name="Cordeiro R."/>
            <person name="Fonseca A."/>
            <person name="Goncalves V."/>
        </authorList>
    </citation>
    <scope>NUCLEOTIDE SEQUENCE [LARGE SCALE GENOMIC DNA]</scope>
    <source>
        <strain evidence="5">BACA0444</strain>
    </source>
</reference>
<keyword evidence="2" id="KW-0067">ATP-binding</keyword>